<dbReference type="EMBL" id="MU251389">
    <property type="protein sequence ID" value="KAG9237293.1"/>
    <property type="molecule type" value="Genomic_DNA"/>
</dbReference>
<accession>A0A9P7YNZ8</accession>
<evidence type="ECO:0000256" key="1">
    <source>
        <dbReference type="SAM" id="MobiDB-lite"/>
    </source>
</evidence>
<feature type="compositionally biased region" description="Basic and acidic residues" evidence="1">
    <location>
        <begin position="153"/>
        <end position="163"/>
    </location>
</feature>
<proteinExistence type="predicted"/>
<organism evidence="2 3">
    <name type="scientific">Amylocarpus encephaloides</name>
    <dbReference type="NCBI Taxonomy" id="45428"/>
    <lineage>
        <taxon>Eukaryota</taxon>
        <taxon>Fungi</taxon>
        <taxon>Dikarya</taxon>
        <taxon>Ascomycota</taxon>
        <taxon>Pezizomycotina</taxon>
        <taxon>Leotiomycetes</taxon>
        <taxon>Helotiales</taxon>
        <taxon>Helotiales incertae sedis</taxon>
        <taxon>Amylocarpus</taxon>
    </lineage>
</organism>
<evidence type="ECO:0000313" key="3">
    <source>
        <dbReference type="Proteomes" id="UP000824998"/>
    </source>
</evidence>
<keyword evidence="3" id="KW-1185">Reference proteome</keyword>
<sequence length="297" mass="32190">MKARGTAVPTTGRRATGDGRRRRSRAVEDGAFSLRIRRWRPNIEPCVALAPSAPRQKKTWPRSLVPKLALALALGGTDEQYRARGCRHGSLHGSQRIATVPCRVETGREARARSEARGQENEPAHECGPKRPPKEAWCVTKVDELIESGLQWVKERQDSRPPDSKWPVSSSDGSPSWVLGEVLVPSPIPPIRGPPSTPLPAPLPHPTNPRSSRLSPAPLSHPTNPRVLPPDAKAKMTASLASLIPPVTPLSLGTLGEHARGSDSRLKRGLRGEPGEERLGEGEGGEDASQLLRRIES</sequence>
<feature type="region of interest" description="Disordered" evidence="1">
    <location>
        <begin position="246"/>
        <end position="297"/>
    </location>
</feature>
<feature type="compositionally biased region" description="Low complexity" evidence="1">
    <location>
        <begin position="208"/>
        <end position="222"/>
    </location>
</feature>
<feature type="region of interest" description="Disordered" evidence="1">
    <location>
        <begin position="1"/>
        <end position="26"/>
    </location>
</feature>
<evidence type="ECO:0000313" key="2">
    <source>
        <dbReference type="EMBL" id="KAG9237293.1"/>
    </source>
</evidence>
<dbReference type="Proteomes" id="UP000824998">
    <property type="component" value="Unassembled WGS sequence"/>
</dbReference>
<protein>
    <submittedName>
        <fullName evidence="2">Uncharacterized protein</fullName>
    </submittedName>
</protein>
<comment type="caution">
    <text evidence="2">The sequence shown here is derived from an EMBL/GenBank/DDBJ whole genome shotgun (WGS) entry which is preliminary data.</text>
</comment>
<feature type="region of interest" description="Disordered" evidence="1">
    <location>
        <begin position="108"/>
        <end position="134"/>
    </location>
</feature>
<feature type="compositionally biased region" description="Pro residues" evidence="1">
    <location>
        <begin position="186"/>
        <end position="207"/>
    </location>
</feature>
<dbReference type="AlphaFoldDB" id="A0A9P7YNZ8"/>
<name>A0A9P7YNZ8_9HELO</name>
<feature type="region of interest" description="Disordered" evidence="1">
    <location>
        <begin position="152"/>
        <end position="232"/>
    </location>
</feature>
<gene>
    <name evidence="2" type="ORF">BJ875DRAFT_438551</name>
</gene>
<reference evidence="2" key="1">
    <citation type="journal article" date="2021" name="IMA Fungus">
        <title>Genomic characterization of three marine fungi, including Emericellopsis atlantica sp. nov. with signatures of a generalist lifestyle and marine biomass degradation.</title>
        <authorList>
            <person name="Hagestad O.C."/>
            <person name="Hou L."/>
            <person name="Andersen J.H."/>
            <person name="Hansen E.H."/>
            <person name="Altermark B."/>
            <person name="Li C."/>
            <person name="Kuhnert E."/>
            <person name="Cox R.J."/>
            <person name="Crous P.W."/>
            <person name="Spatafora J.W."/>
            <person name="Lail K."/>
            <person name="Amirebrahimi M."/>
            <person name="Lipzen A."/>
            <person name="Pangilinan J."/>
            <person name="Andreopoulos W."/>
            <person name="Hayes R.D."/>
            <person name="Ng V."/>
            <person name="Grigoriev I.V."/>
            <person name="Jackson S.A."/>
            <person name="Sutton T.D.S."/>
            <person name="Dobson A.D.W."/>
            <person name="Rama T."/>
        </authorList>
    </citation>
    <scope>NUCLEOTIDE SEQUENCE</scope>
    <source>
        <strain evidence="2">TRa018bII</strain>
    </source>
</reference>
<feature type="compositionally biased region" description="Basic and acidic residues" evidence="1">
    <location>
        <begin position="257"/>
        <end position="281"/>
    </location>
</feature>